<organism evidence="11 12">
    <name type="scientific">Diploscapter pachys</name>
    <dbReference type="NCBI Taxonomy" id="2018661"/>
    <lineage>
        <taxon>Eukaryota</taxon>
        <taxon>Metazoa</taxon>
        <taxon>Ecdysozoa</taxon>
        <taxon>Nematoda</taxon>
        <taxon>Chromadorea</taxon>
        <taxon>Rhabditida</taxon>
        <taxon>Rhabditina</taxon>
        <taxon>Rhabditomorpha</taxon>
        <taxon>Rhabditoidea</taxon>
        <taxon>Rhabditidae</taxon>
        <taxon>Diploscapter</taxon>
    </lineage>
</organism>
<feature type="region of interest" description="Disordered" evidence="9">
    <location>
        <begin position="232"/>
        <end position="268"/>
    </location>
</feature>
<feature type="transmembrane region" description="Helical" evidence="10">
    <location>
        <begin position="149"/>
        <end position="168"/>
    </location>
</feature>
<dbReference type="GO" id="GO:0015250">
    <property type="term" value="F:water channel activity"/>
    <property type="evidence" value="ECO:0007669"/>
    <property type="project" value="TreeGrafter"/>
</dbReference>
<gene>
    <name evidence="11" type="ORF">WR25_16032</name>
</gene>
<keyword evidence="4 8" id="KW-0812">Transmembrane</keyword>
<feature type="transmembrane region" description="Helical" evidence="10">
    <location>
        <begin position="64"/>
        <end position="87"/>
    </location>
</feature>
<keyword evidence="5 10" id="KW-1133">Transmembrane helix</keyword>
<feature type="compositionally biased region" description="Basic and acidic residues" evidence="9">
    <location>
        <begin position="256"/>
        <end position="268"/>
    </location>
</feature>
<evidence type="ECO:0000313" key="12">
    <source>
        <dbReference type="Proteomes" id="UP000218231"/>
    </source>
</evidence>
<protein>
    <recommendedName>
        <fullName evidence="13">Aquaporin</fullName>
    </recommendedName>
</protein>
<keyword evidence="3 8" id="KW-0813">Transport</keyword>
<dbReference type="InterPro" id="IPR023271">
    <property type="entry name" value="Aquaporin-like"/>
</dbReference>
<dbReference type="OrthoDB" id="3222at2759"/>
<comment type="function">
    <text evidence="7">Aquaglyceroporin that may modulate the water content and osmolytes during anhydrobiosis.</text>
</comment>
<dbReference type="GO" id="GO:0015254">
    <property type="term" value="F:glycerol channel activity"/>
    <property type="evidence" value="ECO:0007669"/>
    <property type="project" value="TreeGrafter"/>
</dbReference>
<evidence type="ECO:0000313" key="11">
    <source>
        <dbReference type="EMBL" id="PAV58607.1"/>
    </source>
</evidence>
<feature type="transmembrane region" description="Helical" evidence="10">
    <location>
        <begin position="200"/>
        <end position="220"/>
    </location>
</feature>
<dbReference type="PRINTS" id="PR00783">
    <property type="entry name" value="MINTRINSICP"/>
</dbReference>
<dbReference type="SUPFAM" id="SSF81338">
    <property type="entry name" value="Aquaporin-like"/>
    <property type="match status" value="1"/>
</dbReference>
<evidence type="ECO:0000256" key="6">
    <source>
        <dbReference type="ARBA" id="ARBA00023136"/>
    </source>
</evidence>
<dbReference type="PANTHER" id="PTHR43829">
    <property type="entry name" value="AQUAPORIN OR AQUAGLYCEROPORIN RELATED"/>
    <property type="match status" value="1"/>
</dbReference>
<sequence length="268" mass="29716">MDPNRPQRFAFPVNNYLPSFTHLSHPLFREFMSEFVSTFLFIIVGIGCVITFKTTHSDFDTFLSLNLCWGFAVVFGGGLGIGVSAIIDQFDGGHRTAKGNFSTLCFFVTCPNDWETNQLAGCWDQIIATGILGLVMASHIDPRNGVPRWMHPVLGGLSVMMIGMSFGMNDGYPINPARDLGARCFAAILYGKDAFTDRNYWFWVPIVGPTVGAVVGAWLYNVCVDLHSPKPEDDPTKNGFLKQNGIEESWEPVKGPNDEVRKDLSTDF</sequence>
<reference evidence="11 12" key="1">
    <citation type="journal article" date="2017" name="Curr. Biol.">
        <title>Genome architecture and evolution of a unichromosomal asexual nematode.</title>
        <authorList>
            <person name="Fradin H."/>
            <person name="Zegar C."/>
            <person name="Gutwein M."/>
            <person name="Lucas J."/>
            <person name="Kovtun M."/>
            <person name="Corcoran D."/>
            <person name="Baugh L.R."/>
            <person name="Kiontke K."/>
            <person name="Gunsalus K."/>
            <person name="Fitch D.H."/>
            <person name="Piano F."/>
        </authorList>
    </citation>
    <scope>NUCLEOTIDE SEQUENCE [LARGE SCALE GENOMIC DNA]</scope>
    <source>
        <strain evidence="11">PF1309</strain>
    </source>
</reference>
<dbReference type="InterPro" id="IPR050363">
    <property type="entry name" value="MIP/Aquaporin"/>
</dbReference>
<feature type="transmembrane region" description="Helical" evidence="10">
    <location>
        <begin position="31"/>
        <end position="52"/>
    </location>
</feature>
<evidence type="ECO:0000256" key="4">
    <source>
        <dbReference type="ARBA" id="ARBA00022692"/>
    </source>
</evidence>
<comment type="caution">
    <text evidence="11">The sequence shown here is derived from an EMBL/GenBank/DDBJ whole genome shotgun (WGS) entry which is preliminary data.</text>
</comment>
<evidence type="ECO:0000256" key="5">
    <source>
        <dbReference type="ARBA" id="ARBA00022989"/>
    </source>
</evidence>
<evidence type="ECO:0000256" key="7">
    <source>
        <dbReference type="ARBA" id="ARBA00045280"/>
    </source>
</evidence>
<comment type="similarity">
    <text evidence="2 8">Belongs to the MIP/aquaporin (TC 1.A.8) family.</text>
</comment>
<evidence type="ECO:0000256" key="1">
    <source>
        <dbReference type="ARBA" id="ARBA00004141"/>
    </source>
</evidence>
<keyword evidence="6 10" id="KW-0472">Membrane</keyword>
<dbReference type="EMBL" id="LIAE01010569">
    <property type="protein sequence ID" value="PAV58607.1"/>
    <property type="molecule type" value="Genomic_DNA"/>
</dbReference>
<name>A0A2A2JAC5_9BILA</name>
<evidence type="ECO:0008006" key="13">
    <source>
        <dbReference type="Google" id="ProtNLM"/>
    </source>
</evidence>
<proteinExistence type="inferred from homology"/>
<dbReference type="Pfam" id="PF00230">
    <property type="entry name" value="MIP"/>
    <property type="match status" value="2"/>
</dbReference>
<evidence type="ECO:0000256" key="8">
    <source>
        <dbReference type="RuleBase" id="RU000477"/>
    </source>
</evidence>
<dbReference type="GO" id="GO:0005886">
    <property type="term" value="C:plasma membrane"/>
    <property type="evidence" value="ECO:0007669"/>
    <property type="project" value="TreeGrafter"/>
</dbReference>
<dbReference type="PANTHER" id="PTHR43829:SF9">
    <property type="entry name" value="AQUAPORIN-9"/>
    <property type="match status" value="1"/>
</dbReference>
<evidence type="ECO:0000256" key="2">
    <source>
        <dbReference type="ARBA" id="ARBA00006175"/>
    </source>
</evidence>
<comment type="subcellular location">
    <subcellularLocation>
        <location evidence="1">Membrane</location>
        <topology evidence="1">Multi-pass membrane protein</topology>
    </subcellularLocation>
</comment>
<dbReference type="InterPro" id="IPR000425">
    <property type="entry name" value="MIP"/>
</dbReference>
<dbReference type="AlphaFoldDB" id="A0A2A2JAC5"/>
<keyword evidence="12" id="KW-1185">Reference proteome</keyword>
<dbReference type="Proteomes" id="UP000218231">
    <property type="component" value="Unassembled WGS sequence"/>
</dbReference>
<evidence type="ECO:0000256" key="3">
    <source>
        <dbReference type="ARBA" id="ARBA00022448"/>
    </source>
</evidence>
<dbReference type="STRING" id="2018661.A0A2A2JAC5"/>
<dbReference type="Gene3D" id="1.20.1080.10">
    <property type="entry name" value="Glycerol uptake facilitator protein"/>
    <property type="match status" value="2"/>
</dbReference>
<accession>A0A2A2JAC5</accession>
<evidence type="ECO:0000256" key="10">
    <source>
        <dbReference type="SAM" id="Phobius"/>
    </source>
</evidence>
<evidence type="ECO:0000256" key="9">
    <source>
        <dbReference type="SAM" id="MobiDB-lite"/>
    </source>
</evidence>